<accession>B7L1C2</accession>
<proteinExistence type="predicted"/>
<reference evidence="1 2" key="2">
    <citation type="journal article" date="2012" name="J. Bacteriol.">
        <title>Complete genome sequences of six strains of the genus Methylobacterium.</title>
        <authorList>
            <person name="Marx C.J."/>
            <person name="Bringel F."/>
            <person name="Chistoserdova L."/>
            <person name="Moulin L."/>
            <person name="Farhan Ul Haque M."/>
            <person name="Fleischman D.E."/>
            <person name="Gruffaz C."/>
            <person name="Jourand P."/>
            <person name="Knief C."/>
            <person name="Lee M.C."/>
            <person name="Muller E.E."/>
            <person name="Nadalig T."/>
            <person name="Peyraud R."/>
            <person name="Roselli S."/>
            <person name="Russ L."/>
            <person name="Goodwin L.A."/>
            <person name="Ivanova N."/>
            <person name="Kyrpides N."/>
            <person name="Lajus A."/>
            <person name="Land M.L."/>
            <person name="Medigue C."/>
            <person name="Mikhailova N."/>
            <person name="Nolan M."/>
            <person name="Woyke T."/>
            <person name="Stolyar S."/>
            <person name="Vorholt J.A."/>
            <person name="Vuilleumier S."/>
        </authorList>
    </citation>
    <scope>NUCLEOTIDE SEQUENCE [LARGE SCALE GENOMIC DNA]</scope>
    <source>
        <strain evidence="2">CM4 / NCIMB 13688</strain>
    </source>
</reference>
<dbReference type="HOGENOM" id="CLU_3045194_0_0_5"/>
<evidence type="ECO:0000313" key="1">
    <source>
        <dbReference type="EMBL" id="ACK81016.1"/>
    </source>
</evidence>
<reference evidence="2" key="1">
    <citation type="submission" date="2008-12" db="EMBL/GenBank/DDBJ databases">
        <title>Complete sequence of chromosome of Methylobacterium chloromethanicum CM4.</title>
        <authorList>
            <consortium name="US DOE Joint Genome Institute"/>
            <person name="Lucas S."/>
            <person name="Copeland A."/>
            <person name="Lapidus A."/>
            <person name="Glavina del Rio T."/>
            <person name="Dalin E."/>
            <person name="Tice H."/>
            <person name="Bruce D."/>
            <person name="Goodwin L."/>
            <person name="Pitluck S."/>
            <person name="Chertkov O."/>
            <person name="Brettin T."/>
            <person name="Detter J.C."/>
            <person name="Han C."/>
            <person name="Larimer F."/>
            <person name="Land M."/>
            <person name="Hauser L."/>
            <person name="Kyrpides N."/>
            <person name="Mikhailova N."/>
            <person name="Marx C."/>
            <person name="Richardson P."/>
        </authorList>
    </citation>
    <scope>NUCLEOTIDE SEQUENCE [LARGE SCALE GENOMIC DNA]</scope>
    <source>
        <strain evidence="2">CM4 / NCIMB 13688</strain>
    </source>
</reference>
<dbReference type="EMBL" id="CP001298">
    <property type="protein sequence ID" value="ACK81016.1"/>
    <property type="molecule type" value="Genomic_DNA"/>
</dbReference>
<dbReference type="Proteomes" id="UP000002385">
    <property type="component" value="Chromosome"/>
</dbReference>
<sequence>MGRKAGIHLRHFDGMVRHRNETIISWVLINKGGAMGESASLHKLLLRFAQVQYV</sequence>
<evidence type="ECO:0000313" key="2">
    <source>
        <dbReference type="Proteomes" id="UP000002385"/>
    </source>
</evidence>
<protein>
    <submittedName>
        <fullName evidence="1">Uncharacterized protein</fullName>
    </submittedName>
</protein>
<gene>
    <name evidence="1" type="ordered locus">Mchl_0057</name>
</gene>
<dbReference type="KEGG" id="mch:Mchl_0057"/>
<dbReference type="AlphaFoldDB" id="B7L1C2"/>
<name>B7L1C2_METC4</name>
<organism evidence="1 2">
    <name type="scientific">Methylorubrum extorquens (strain CM4 / NCIMB 13688)</name>
    <name type="common">Methylobacterium extorquens</name>
    <dbReference type="NCBI Taxonomy" id="440085"/>
    <lineage>
        <taxon>Bacteria</taxon>
        <taxon>Pseudomonadati</taxon>
        <taxon>Pseudomonadota</taxon>
        <taxon>Alphaproteobacteria</taxon>
        <taxon>Hyphomicrobiales</taxon>
        <taxon>Methylobacteriaceae</taxon>
        <taxon>Methylorubrum</taxon>
    </lineage>
</organism>